<dbReference type="Pfam" id="PF03977">
    <property type="entry name" value="OAD_beta"/>
    <property type="match status" value="1"/>
</dbReference>
<dbReference type="KEGG" id="aram:KAR29_07025"/>
<feature type="transmembrane region" description="Helical" evidence="8">
    <location>
        <begin position="160"/>
        <end position="178"/>
    </location>
</feature>
<keyword evidence="7" id="KW-0915">Sodium</keyword>
<evidence type="ECO:0000256" key="1">
    <source>
        <dbReference type="ARBA" id="ARBA00004651"/>
    </source>
</evidence>
<dbReference type="PIRSF" id="PIRSF015658">
    <property type="entry name" value="MmdB_OadB"/>
    <property type="match status" value="1"/>
</dbReference>
<evidence type="ECO:0000313" key="9">
    <source>
        <dbReference type="EMBL" id="QTX33594.1"/>
    </source>
</evidence>
<name>A0A9Q7EXG3_9BACT</name>
<evidence type="ECO:0000256" key="8">
    <source>
        <dbReference type="SAM" id="Phobius"/>
    </source>
</evidence>
<keyword evidence="7" id="KW-0739">Sodium transport</keyword>
<keyword evidence="7" id="KW-0406">Ion transport</keyword>
<comment type="subcellular location">
    <subcellularLocation>
        <location evidence="1">Cell membrane</location>
        <topology evidence="1">Multi-pass membrane protein</topology>
    </subcellularLocation>
</comment>
<feature type="transmembrane region" description="Helical" evidence="8">
    <location>
        <begin position="208"/>
        <end position="234"/>
    </location>
</feature>
<evidence type="ECO:0000256" key="2">
    <source>
        <dbReference type="ARBA" id="ARBA00022475"/>
    </source>
</evidence>
<feature type="transmembrane region" description="Helical" evidence="8">
    <location>
        <begin position="17"/>
        <end position="39"/>
    </location>
</feature>
<dbReference type="PANTHER" id="PTHR35806">
    <property type="entry name" value="OXALOACETATE DECARBOXYLASE BETA CHAIN 2"/>
    <property type="match status" value="1"/>
</dbReference>
<evidence type="ECO:0000256" key="5">
    <source>
        <dbReference type="ARBA" id="ARBA00022989"/>
    </source>
</evidence>
<keyword evidence="2 7" id="KW-1003">Cell membrane</keyword>
<keyword evidence="6 7" id="KW-0472">Membrane</keyword>
<dbReference type="AlphaFoldDB" id="A0A9Q7EXG3"/>
<evidence type="ECO:0000313" key="10">
    <source>
        <dbReference type="Proteomes" id="UP000671879"/>
    </source>
</evidence>
<dbReference type="Proteomes" id="UP000671879">
    <property type="component" value="Chromosome"/>
</dbReference>
<dbReference type="GO" id="GO:0005886">
    <property type="term" value="C:plasma membrane"/>
    <property type="evidence" value="ECO:0007669"/>
    <property type="project" value="UniProtKB-SubCell"/>
</dbReference>
<feature type="transmembrane region" description="Helical" evidence="8">
    <location>
        <begin position="354"/>
        <end position="373"/>
    </location>
</feature>
<proteinExistence type="predicted"/>
<keyword evidence="5 8" id="KW-1133">Transmembrane helix</keyword>
<organism evidence="9 10">
    <name type="scientific">Aminithiophilus ramosus</name>
    <dbReference type="NCBI Taxonomy" id="3029084"/>
    <lineage>
        <taxon>Bacteria</taxon>
        <taxon>Thermotogati</taxon>
        <taxon>Synergistota</taxon>
        <taxon>Synergistia</taxon>
        <taxon>Synergistales</taxon>
        <taxon>Aminithiophilaceae</taxon>
        <taxon>Aminithiophilus</taxon>
    </lineage>
</organism>
<evidence type="ECO:0000256" key="3">
    <source>
        <dbReference type="ARBA" id="ARBA00022692"/>
    </source>
</evidence>
<keyword evidence="10" id="KW-1185">Reference proteome</keyword>
<protein>
    <submittedName>
        <fullName evidence="9">Sodium ion-translocating decarboxylase subunit beta</fullName>
    </submittedName>
</protein>
<reference evidence="10" key="1">
    <citation type="submission" date="2021-04" db="EMBL/GenBank/DDBJ databases">
        <title>A novel Synergistetes isolate from a pyrite-forming mixed culture.</title>
        <authorList>
            <person name="Bunk B."/>
            <person name="Sproer C."/>
            <person name="Spring S."/>
            <person name="Pester M."/>
        </authorList>
    </citation>
    <scope>NUCLEOTIDE SEQUENCE [LARGE SCALE GENOMIC DNA]</scope>
    <source>
        <strain evidence="10">J.5.4.2-T.3.5.2</strain>
    </source>
</reference>
<dbReference type="NCBIfam" id="TIGR01109">
    <property type="entry name" value="Na_pump_decarbB"/>
    <property type="match status" value="1"/>
</dbReference>
<evidence type="ECO:0000256" key="7">
    <source>
        <dbReference type="PIRNR" id="PIRNR015658"/>
    </source>
</evidence>
<keyword evidence="4" id="KW-1278">Translocase</keyword>
<dbReference type="RefSeq" id="WP_274374878.1">
    <property type="nucleotide sequence ID" value="NZ_CP072943.1"/>
</dbReference>
<feature type="transmembrane region" description="Helical" evidence="8">
    <location>
        <begin position="107"/>
        <end position="129"/>
    </location>
</feature>
<feature type="transmembrane region" description="Helical" evidence="8">
    <location>
        <begin position="255"/>
        <end position="271"/>
    </location>
</feature>
<dbReference type="GO" id="GO:0016829">
    <property type="term" value="F:lyase activity"/>
    <property type="evidence" value="ECO:0007669"/>
    <property type="project" value="InterPro"/>
</dbReference>
<gene>
    <name evidence="9" type="ORF">KAR29_07025</name>
</gene>
<dbReference type="PANTHER" id="PTHR35806:SF1">
    <property type="entry name" value="OXALOACETATE DECARBOXYLASE BETA CHAIN 2"/>
    <property type="match status" value="1"/>
</dbReference>
<dbReference type="InterPro" id="IPR005661">
    <property type="entry name" value="OadB_MmdB"/>
</dbReference>
<keyword evidence="3 8" id="KW-0812">Transmembrane</keyword>
<evidence type="ECO:0000256" key="6">
    <source>
        <dbReference type="ARBA" id="ARBA00023136"/>
    </source>
</evidence>
<keyword evidence="7" id="KW-0813">Transport</keyword>
<dbReference type="EMBL" id="CP072943">
    <property type="protein sequence ID" value="QTX33594.1"/>
    <property type="molecule type" value="Genomic_DNA"/>
</dbReference>
<evidence type="ECO:0000256" key="4">
    <source>
        <dbReference type="ARBA" id="ARBA00022967"/>
    </source>
</evidence>
<accession>A0A9Q7EXG3</accession>
<feature type="transmembrane region" description="Helical" evidence="8">
    <location>
        <begin position="277"/>
        <end position="302"/>
    </location>
</feature>
<sequence length="374" mass="38819">MGIYIESLSSVLSQSGFAGLTTGNLVMLVVGLVLLYLAIGKGFEPLLLVPIAFGCVLVNLPLSGIMDEGGFLYYVFFGTQHEIYPVIIFMGIGALTDFAPLLANPITFLLGAAAQLGVFIALFGAMMMGFSVKEAASIAIIGGADGPTSIYLTMKLAPQILGAVAVAAYSYMSLVPLIQPPVIKALTTKADRAIRMDNLRPVSKTERVLFPIVCTIASGLILPASVPLIGILMFGNLLRECGVTERLSLAAQNEILNATTIFLGLTVGATMEAETFLTAATLKIIVLGLVAFVCSTAGGVLFGQALKIFSGGKINPMIGAAGVSAVPMAARVVQRVSQQENPGNFLLMHAMGPNVAGVIGTAVAAGTMLTLLMS</sequence>
<feature type="transmembrane region" description="Helical" evidence="8">
    <location>
        <begin position="46"/>
        <end position="65"/>
    </location>
</feature>
<dbReference type="GO" id="GO:0006814">
    <property type="term" value="P:sodium ion transport"/>
    <property type="evidence" value="ECO:0007669"/>
    <property type="project" value="UniProtKB-UniRule"/>
</dbReference>
<feature type="transmembrane region" description="Helical" evidence="8">
    <location>
        <begin position="71"/>
        <end position="95"/>
    </location>
</feature>